<organism evidence="7 8">
    <name type="scientific">Paralabilibaculum antarcticum</name>
    <dbReference type="NCBI Taxonomy" id="2912572"/>
    <lineage>
        <taxon>Bacteria</taxon>
        <taxon>Pseudomonadati</taxon>
        <taxon>Bacteroidota</taxon>
        <taxon>Bacteroidia</taxon>
        <taxon>Marinilabiliales</taxon>
        <taxon>Marinifilaceae</taxon>
        <taxon>Paralabilibaculum</taxon>
    </lineage>
</organism>
<dbReference type="Proteomes" id="UP001528920">
    <property type="component" value="Unassembled WGS sequence"/>
</dbReference>
<dbReference type="InterPro" id="IPR010432">
    <property type="entry name" value="RDD"/>
</dbReference>
<evidence type="ECO:0000313" key="7">
    <source>
        <dbReference type="EMBL" id="MDE5419990.1"/>
    </source>
</evidence>
<name>A0ABT5VX64_9BACT</name>
<keyword evidence="4 5" id="KW-0472">Membrane</keyword>
<dbReference type="Pfam" id="PF06271">
    <property type="entry name" value="RDD"/>
    <property type="match status" value="1"/>
</dbReference>
<feature type="domain" description="RDD" evidence="6">
    <location>
        <begin position="8"/>
        <end position="161"/>
    </location>
</feature>
<evidence type="ECO:0000256" key="3">
    <source>
        <dbReference type="ARBA" id="ARBA00022989"/>
    </source>
</evidence>
<proteinExistence type="predicted"/>
<keyword evidence="3 5" id="KW-1133">Transmembrane helix</keyword>
<dbReference type="EMBL" id="JAKJSC010000007">
    <property type="protein sequence ID" value="MDE5419990.1"/>
    <property type="molecule type" value="Genomic_DNA"/>
</dbReference>
<evidence type="ECO:0000259" key="6">
    <source>
        <dbReference type="Pfam" id="PF06271"/>
    </source>
</evidence>
<evidence type="ECO:0000256" key="2">
    <source>
        <dbReference type="ARBA" id="ARBA00022692"/>
    </source>
</evidence>
<protein>
    <submittedName>
        <fullName evidence="7">RDD family protein</fullName>
    </submittedName>
</protein>
<keyword evidence="2 5" id="KW-0812">Transmembrane</keyword>
<gene>
    <name evidence="7" type="ORF">L3049_18530</name>
</gene>
<keyword evidence="8" id="KW-1185">Reference proteome</keyword>
<dbReference type="RefSeq" id="WP_275111322.1">
    <property type="nucleotide sequence ID" value="NZ_JAKJSC010000007.1"/>
</dbReference>
<accession>A0ABT5VX64</accession>
<comment type="subcellular location">
    <subcellularLocation>
        <location evidence="1">Membrane</location>
        <topology evidence="1">Multi-pass membrane protein</topology>
    </subcellularLocation>
</comment>
<feature type="transmembrane region" description="Helical" evidence="5">
    <location>
        <begin position="149"/>
        <end position="169"/>
    </location>
</feature>
<feature type="transmembrane region" description="Helical" evidence="5">
    <location>
        <begin position="12"/>
        <end position="34"/>
    </location>
</feature>
<sequence>MIENLRIRRIISMLLDHFIMCMIIVPPLITIAIIGEGKTESLVSPYGEYIFFSFIFIYLNKDFFQGKSIAKRILGYQIVDRKRCVSANEFQCFVRNLTICIAWPLEVIISLFSPQRRIGDFFANTMVIQTEKQKFKLIIKDIKSTRLKLNFIGIILIAIVYFYSLNLFFL</sequence>
<feature type="transmembrane region" description="Helical" evidence="5">
    <location>
        <begin position="46"/>
        <end position="64"/>
    </location>
</feature>
<evidence type="ECO:0000256" key="4">
    <source>
        <dbReference type="ARBA" id="ARBA00023136"/>
    </source>
</evidence>
<evidence type="ECO:0000256" key="5">
    <source>
        <dbReference type="SAM" id="Phobius"/>
    </source>
</evidence>
<evidence type="ECO:0000313" key="8">
    <source>
        <dbReference type="Proteomes" id="UP001528920"/>
    </source>
</evidence>
<reference evidence="7 8" key="1">
    <citation type="submission" date="2022-01" db="EMBL/GenBank/DDBJ databases">
        <title>Labilibaculum sp. nov, a marine bacterium isolated from Antarctica.</title>
        <authorList>
            <person name="Dai W."/>
        </authorList>
    </citation>
    <scope>NUCLEOTIDE SEQUENCE [LARGE SCALE GENOMIC DNA]</scope>
    <source>
        <strain evidence="7 8">DW002</strain>
    </source>
</reference>
<comment type="caution">
    <text evidence="7">The sequence shown here is derived from an EMBL/GenBank/DDBJ whole genome shotgun (WGS) entry which is preliminary data.</text>
</comment>
<evidence type="ECO:0000256" key="1">
    <source>
        <dbReference type="ARBA" id="ARBA00004141"/>
    </source>
</evidence>